<evidence type="ECO:0000256" key="3">
    <source>
        <dbReference type="ARBA" id="ARBA00022692"/>
    </source>
</evidence>
<organism evidence="8 9">
    <name type="scientific">Saprospira grandis (strain Lewin)</name>
    <dbReference type="NCBI Taxonomy" id="984262"/>
    <lineage>
        <taxon>Bacteria</taxon>
        <taxon>Pseudomonadati</taxon>
        <taxon>Bacteroidota</taxon>
        <taxon>Saprospiria</taxon>
        <taxon>Saprospirales</taxon>
        <taxon>Saprospiraceae</taxon>
        <taxon>Saprospira</taxon>
    </lineage>
</organism>
<keyword evidence="8" id="KW-0813">Transport</keyword>
<proteinExistence type="predicted"/>
<dbReference type="InterPro" id="IPR050189">
    <property type="entry name" value="MFS_Efflux_Transporters"/>
</dbReference>
<feature type="transmembrane region" description="Helical" evidence="6">
    <location>
        <begin position="216"/>
        <end position="235"/>
    </location>
</feature>
<dbReference type="GO" id="GO:0022857">
    <property type="term" value="F:transmembrane transporter activity"/>
    <property type="evidence" value="ECO:0007669"/>
    <property type="project" value="InterPro"/>
</dbReference>
<dbReference type="eggNOG" id="COG2814">
    <property type="taxonomic scope" value="Bacteria"/>
</dbReference>
<evidence type="ECO:0000256" key="2">
    <source>
        <dbReference type="ARBA" id="ARBA00022475"/>
    </source>
</evidence>
<keyword evidence="9" id="KW-1185">Reference proteome</keyword>
<feature type="transmembrane region" description="Helical" evidence="6">
    <location>
        <begin position="247"/>
        <end position="267"/>
    </location>
</feature>
<dbReference type="RefSeq" id="WP_015692807.1">
    <property type="nucleotide sequence ID" value="NC_016940.1"/>
</dbReference>
<name>H6L5H8_SAPGL</name>
<evidence type="ECO:0000256" key="1">
    <source>
        <dbReference type="ARBA" id="ARBA00004651"/>
    </source>
</evidence>
<evidence type="ECO:0000259" key="7">
    <source>
        <dbReference type="PROSITE" id="PS50850"/>
    </source>
</evidence>
<dbReference type="Pfam" id="PF07690">
    <property type="entry name" value="MFS_1"/>
    <property type="match status" value="1"/>
</dbReference>
<feature type="transmembrane region" description="Helical" evidence="6">
    <location>
        <begin position="78"/>
        <end position="97"/>
    </location>
</feature>
<dbReference type="Proteomes" id="UP000007519">
    <property type="component" value="Chromosome"/>
</dbReference>
<keyword evidence="4 6" id="KW-1133">Transmembrane helix</keyword>
<feature type="transmembrane region" description="Helical" evidence="6">
    <location>
        <begin position="103"/>
        <end position="124"/>
    </location>
</feature>
<dbReference type="InterPro" id="IPR020846">
    <property type="entry name" value="MFS_dom"/>
</dbReference>
<accession>H6L5H8</accession>
<dbReference type="InterPro" id="IPR036259">
    <property type="entry name" value="MFS_trans_sf"/>
</dbReference>
<dbReference type="EMBL" id="CP002831">
    <property type="protein sequence ID" value="AFC25194.1"/>
    <property type="molecule type" value="Genomic_DNA"/>
</dbReference>
<protein>
    <submittedName>
        <fullName evidence="8">Sugar transport protein</fullName>
    </submittedName>
</protein>
<feature type="transmembrane region" description="Helical" evidence="6">
    <location>
        <begin position="12"/>
        <end position="30"/>
    </location>
</feature>
<feature type="domain" description="Major facilitator superfamily (MFS) profile" evidence="7">
    <location>
        <begin position="12"/>
        <end position="404"/>
    </location>
</feature>
<feature type="transmembrane region" description="Helical" evidence="6">
    <location>
        <begin position="378"/>
        <end position="396"/>
    </location>
</feature>
<sequence length="406" mass="44089">MKIKFSSSEKLLLFSLAGAKFTHIMDFMVLMPLGPQLMRVLDISAKEFGVLVSSYTFSAGATVLASAFFIDRLDRKKALLWTYAGFWLGTLACGLVNSYETLVLARILTGLFGGLLNALVLSLIGDVFSLEKRASAMGVVMAAFSAAAAFGVPFGIYMASMGNWRWPFLILALASLPVLIGLWYFIPNLESKEEGPKAPALSIIQRTFSNPNQLRALGMTLLLVLGQFMIIPYISPFMVGNIGFSEIQLVYIYLCGGLLTLFTGPAIGRLADKKGHKNIFVTFAILSILPLLLITHLPDYGIPFALLASSLFFILISGRIIPSTTMVVSSVERKYRAGFMSLNTAMQQLAAGMAALISGNIVVEIAQKNTDVVAIGNYNYLGYLAVGLTFLAIFLGRKIVPLKEAE</sequence>
<dbReference type="PANTHER" id="PTHR43124:SF3">
    <property type="entry name" value="CHLORAMPHENICOL EFFLUX PUMP RV0191"/>
    <property type="match status" value="1"/>
</dbReference>
<dbReference type="KEGG" id="sgn:SGRA_2466"/>
<dbReference type="SUPFAM" id="SSF103473">
    <property type="entry name" value="MFS general substrate transporter"/>
    <property type="match status" value="1"/>
</dbReference>
<evidence type="ECO:0000256" key="4">
    <source>
        <dbReference type="ARBA" id="ARBA00022989"/>
    </source>
</evidence>
<dbReference type="CDD" id="cd17324">
    <property type="entry name" value="MFS_NepI_like"/>
    <property type="match status" value="1"/>
</dbReference>
<comment type="subcellular location">
    <subcellularLocation>
        <location evidence="1">Cell membrane</location>
        <topology evidence="1">Multi-pass membrane protein</topology>
    </subcellularLocation>
</comment>
<evidence type="ECO:0000256" key="5">
    <source>
        <dbReference type="ARBA" id="ARBA00023136"/>
    </source>
</evidence>
<feature type="transmembrane region" description="Helical" evidence="6">
    <location>
        <begin position="304"/>
        <end position="328"/>
    </location>
</feature>
<dbReference type="PANTHER" id="PTHR43124">
    <property type="entry name" value="PURINE EFFLUX PUMP PBUE"/>
    <property type="match status" value="1"/>
</dbReference>
<evidence type="ECO:0000256" key="6">
    <source>
        <dbReference type="SAM" id="Phobius"/>
    </source>
</evidence>
<gene>
    <name evidence="8" type="ordered locus">SGRA_2466</name>
</gene>
<dbReference type="HOGENOM" id="CLU_001265_61_5_10"/>
<dbReference type="InterPro" id="IPR011701">
    <property type="entry name" value="MFS"/>
</dbReference>
<dbReference type="STRING" id="984262.SGRA_2466"/>
<keyword evidence="2" id="KW-1003">Cell membrane</keyword>
<keyword evidence="3 6" id="KW-0812">Transmembrane</keyword>
<keyword evidence="5 6" id="KW-0472">Membrane</keyword>
<dbReference type="Gene3D" id="1.20.1250.20">
    <property type="entry name" value="MFS general substrate transporter like domains"/>
    <property type="match status" value="1"/>
</dbReference>
<dbReference type="PROSITE" id="PS50850">
    <property type="entry name" value="MFS"/>
    <property type="match status" value="1"/>
</dbReference>
<dbReference type="OrthoDB" id="9812221at2"/>
<reference evidence="8 9" key="1">
    <citation type="journal article" date="2012" name="Stand. Genomic Sci.">
        <title>Complete genome sequencing and analysis of Saprospira grandis str. Lewin, a predatory marine bacterium.</title>
        <authorList>
            <person name="Saw J.H."/>
            <person name="Yuryev A."/>
            <person name="Kanbe M."/>
            <person name="Hou S."/>
            <person name="Young A.G."/>
            <person name="Aizawa S."/>
            <person name="Alam M."/>
        </authorList>
    </citation>
    <scope>NUCLEOTIDE SEQUENCE [LARGE SCALE GENOMIC DNA]</scope>
    <source>
        <strain evidence="8 9">Lewin</strain>
    </source>
</reference>
<dbReference type="GO" id="GO:0005886">
    <property type="term" value="C:plasma membrane"/>
    <property type="evidence" value="ECO:0007669"/>
    <property type="project" value="UniProtKB-SubCell"/>
</dbReference>
<evidence type="ECO:0000313" key="8">
    <source>
        <dbReference type="EMBL" id="AFC25194.1"/>
    </source>
</evidence>
<dbReference type="AlphaFoldDB" id="H6L5H8"/>
<feature type="transmembrane region" description="Helical" evidence="6">
    <location>
        <begin position="279"/>
        <end position="298"/>
    </location>
</feature>
<evidence type="ECO:0000313" key="9">
    <source>
        <dbReference type="Proteomes" id="UP000007519"/>
    </source>
</evidence>
<feature type="transmembrane region" description="Helical" evidence="6">
    <location>
        <begin position="136"/>
        <end position="160"/>
    </location>
</feature>
<keyword evidence="8" id="KW-0762">Sugar transport</keyword>
<feature type="transmembrane region" description="Helical" evidence="6">
    <location>
        <begin position="166"/>
        <end position="186"/>
    </location>
</feature>
<feature type="transmembrane region" description="Helical" evidence="6">
    <location>
        <begin position="50"/>
        <end position="71"/>
    </location>
</feature>